<feature type="signal peptide" evidence="1">
    <location>
        <begin position="1"/>
        <end position="22"/>
    </location>
</feature>
<accession>A0A3S0S035</accession>
<dbReference type="AlphaFoldDB" id="A0A3S0S035"/>
<feature type="chain" id="PRO_5018658981" description="Lipocalin-like domain-containing protein" evidence="1">
    <location>
        <begin position="23"/>
        <end position="409"/>
    </location>
</feature>
<proteinExistence type="predicted"/>
<evidence type="ECO:0000313" key="3">
    <source>
        <dbReference type="Proteomes" id="UP000278983"/>
    </source>
</evidence>
<evidence type="ECO:0000256" key="1">
    <source>
        <dbReference type="SAM" id="SignalP"/>
    </source>
</evidence>
<reference evidence="2 3" key="1">
    <citation type="submission" date="2018-12" db="EMBL/GenBank/DDBJ databases">
        <title>Genome sequencing of Prevotella sp. KCOM 3155 (= JS262).</title>
        <authorList>
            <person name="Kook J.-K."/>
            <person name="Park S.-N."/>
            <person name="Lim Y.K."/>
        </authorList>
    </citation>
    <scope>NUCLEOTIDE SEQUENCE [LARGE SCALE GENOMIC DNA]</scope>
    <source>
        <strain evidence="2 3">KCOM 3155</strain>
    </source>
</reference>
<evidence type="ECO:0000313" key="2">
    <source>
        <dbReference type="EMBL" id="RUL59649.1"/>
    </source>
</evidence>
<dbReference type="OrthoDB" id="1072397at2"/>
<comment type="caution">
    <text evidence="2">The sequence shown here is derived from an EMBL/GenBank/DDBJ whole genome shotgun (WGS) entry which is preliminary data.</text>
</comment>
<dbReference type="RefSeq" id="WP_126678756.1">
    <property type="nucleotide sequence ID" value="NZ_RYYU01000001.1"/>
</dbReference>
<gene>
    <name evidence="2" type="ORF">EHV08_07655</name>
</gene>
<evidence type="ECO:0008006" key="4">
    <source>
        <dbReference type="Google" id="ProtNLM"/>
    </source>
</evidence>
<protein>
    <recommendedName>
        <fullName evidence="4">Lipocalin-like domain-containing protein</fullName>
    </recommendedName>
</protein>
<organism evidence="2 3">
    <name type="scientific">Prevotella koreensis</name>
    <dbReference type="NCBI Taxonomy" id="2490854"/>
    <lineage>
        <taxon>Bacteria</taxon>
        <taxon>Pseudomonadati</taxon>
        <taxon>Bacteroidota</taxon>
        <taxon>Bacteroidia</taxon>
        <taxon>Bacteroidales</taxon>
        <taxon>Prevotellaceae</taxon>
        <taxon>Prevotella</taxon>
    </lineage>
</organism>
<dbReference type="EMBL" id="RYYU01000001">
    <property type="protein sequence ID" value="RUL59649.1"/>
    <property type="molecule type" value="Genomic_DNA"/>
</dbReference>
<sequence length="409" mass="44496">MRKVLHIALVALFSTLTLGAYAQETVLWEENWQSSAEKTLVNEVQNPNAVYTINTEGGAAPKFTKLYYKTGSTENLELLLPKKGNKETWTATINDLKGKSGDLTLTFAYNKDGLEITSSTAGVTITEVSKTGAKINVPEGTANLVLTFKNTITFNGRIDDIKLVAGAAEEVYPEVANIAALKALGVGAKAILTLTDAHVNFANGKDVFIEDATGAINFYDCGLTYTAGQKLNGTIKVKEYKLYYKLPEVTVIADNNLVATEGEVTPNEVSIESVSEAMACKLVKVSGKVTTAEEEYQDKNGETKKRTNYFLEDGDQNTVQFYRKWEKLEGTDISTLVAGDNATVTGIVVFRKNVPVVAVTAFEKNGTNSISDISAEYDNNAPVYNIAGQRVEKAVKGIYIRNGKKYVLK</sequence>
<dbReference type="Proteomes" id="UP000278983">
    <property type="component" value="Unassembled WGS sequence"/>
</dbReference>
<keyword evidence="1" id="KW-0732">Signal</keyword>
<keyword evidence="3" id="KW-1185">Reference proteome</keyword>
<name>A0A3S0S035_9BACT</name>